<comment type="caution">
    <text evidence="1">The sequence shown here is derived from an EMBL/GenBank/DDBJ whole genome shotgun (WGS) entry which is preliminary data.</text>
</comment>
<organism evidence="1 2">
    <name type="scientific">Phytophthora cactorum</name>
    <dbReference type="NCBI Taxonomy" id="29920"/>
    <lineage>
        <taxon>Eukaryota</taxon>
        <taxon>Sar</taxon>
        <taxon>Stramenopiles</taxon>
        <taxon>Oomycota</taxon>
        <taxon>Peronosporomycetes</taxon>
        <taxon>Peronosporales</taxon>
        <taxon>Peronosporaceae</taxon>
        <taxon>Phytophthora</taxon>
    </lineage>
</organism>
<dbReference type="AlphaFoldDB" id="A0A8T1URM4"/>
<sequence length="80" mass="8987">MLQTSCTTTDLGASWPDLPSIFLVHGAHSGDRTEHEEDHCHDAYAPARSWGMLVSISWCTLSRRTCISNLYNARFCTMIL</sequence>
<protein>
    <submittedName>
        <fullName evidence="1">Uncharacterized protein</fullName>
    </submittedName>
</protein>
<gene>
    <name evidence="1" type="ORF">JG687_00005020</name>
</gene>
<evidence type="ECO:0000313" key="1">
    <source>
        <dbReference type="EMBL" id="KAG6966109.1"/>
    </source>
</evidence>
<name>A0A8T1URM4_9STRA</name>
<evidence type="ECO:0000313" key="2">
    <source>
        <dbReference type="Proteomes" id="UP000688947"/>
    </source>
</evidence>
<proteinExistence type="predicted"/>
<dbReference type="Proteomes" id="UP000688947">
    <property type="component" value="Unassembled WGS sequence"/>
</dbReference>
<accession>A0A8T1URM4</accession>
<reference evidence="1" key="1">
    <citation type="submission" date="2021-01" db="EMBL/GenBank/DDBJ databases">
        <title>Phytophthora aleatoria, a newly-described species from Pinus radiata is distinct from Phytophthora cactorum isolates based on comparative genomics.</title>
        <authorList>
            <person name="Mcdougal R."/>
            <person name="Panda P."/>
            <person name="Williams N."/>
            <person name="Studholme D.J."/>
        </authorList>
    </citation>
    <scope>NUCLEOTIDE SEQUENCE</scope>
    <source>
        <strain evidence="1">NZFS 3830</strain>
    </source>
</reference>
<dbReference type="EMBL" id="JAENGZ010000183">
    <property type="protein sequence ID" value="KAG6966109.1"/>
    <property type="molecule type" value="Genomic_DNA"/>
</dbReference>